<comment type="caution">
    <text evidence="1">The sequence shown here is derived from an EMBL/GenBank/DDBJ whole genome shotgun (WGS) entry which is preliminary data.</text>
</comment>
<organism evidence="1 2">
    <name type="scientific">Fusarium solani</name>
    <name type="common">Filamentous fungus</name>
    <dbReference type="NCBI Taxonomy" id="169388"/>
    <lineage>
        <taxon>Eukaryota</taxon>
        <taxon>Fungi</taxon>
        <taxon>Dikarya</taxon>
        <taxon>Ascomycota</taxon>
        <taxon>Pezizomycotina</taxon>
        <taxon>Sordariomycetes</taxon>
        <taxon>Hypocreomycetidae</taxon>
        <taxon>Hypocreales</taxon>
        <taxon>Nectriaceae</taxon>
        <taxon>Fusarium</taxon>
        <taxon>Fusarium solani species complex</taxon>
    </lineage>
</organism>
<evidence type="ECO:0000313" key="1">
    <source>
        <dbReference type="EMBL" id="KAH7248437.1"/>
    </source>
</evidence>
<gene>
    <name evidence="1" type="ORF">B0J15DRAFT_401013</name>
</gene>
<name>A0A9P9H215_FUSSL</name>
<protein>
    <submittedName>
        <fullName evidence="1">Uncharacterized protein</fullName>
    </submittedName>
</protein>
<dbReference type="AlphaFoldDB" id="A0A9P9H215"/>
<proteinExistence type="predicted"/>
<keyword evidence="2" id="KW-1185">Reference proteome</keyword>
<dbReference type="Proteomes" id="UP000736672">
    <property type="component" value="Unassembled WGS sequence"/>
</dbReference>
<sequence>MAATGCTFKPEDVAESHIQLIIQELRDMDRGFRSAVKHQQKAVEATMVEWRRRELLINANNKKLVEETGPNK</sequence>
<dbReference type="EMBL" id="JAGTJS010000014">
    <property type="protein sequence ID" value="KAH7248437.1"/>
    <property type="molecule type" value="Genomic_DNA"/>
</dbReference>
<evidence type="ECO:0000313" key="2">
    <source>
        <dbReference type="Proteomes" id="UP000736672"/>
    </source>
</evidence>
<dbReference type="OrthoDB" id="5044065at2759"/>
<reference evidence="1" key="1">
    <citation type="journal article" date="2021" name="Nat. Commun.">
        <title>Genetic determinants of endophytism in the Arabidopsis root mycobiome.</title>
        <authorList>
            <person name="Mesny F."/>
            <person name="Miyauchi S."/>
            <person name="Thiergart T."/>
            <person name="Pickel B."/>
            <person name="Atanasova L."/>
            <person name="Karlsson M."/>
            <person name="Huettel B."/>
            <person name="Barry K.W."/>
            <person name="Haridas S."/>
            <person name="Chen C."/>
            <person name="Bauer D."/>
            <person name="Andreopoulos W."/>
            <person name="Pangilinan J."/>
            <person name="LaButti K."/>
            <person name="Riley R."/>
            <person name="Lipzen A."/>
            <person name="Clum A."/>
            <person name="Drula E."/>
            <person name="Henrissat B."/>
            <person name="Kohler A."/>
            <person name="Grigoriev I.V."/>
            <person name="Martin F.M."/>
            <person name="Hacquard S."/>
        </authorList>
    </citation>
    <scope>NUCLEOTIDE SEQUENCE</scope>
    <source>
        <strain evidence="1">FSSC 5 MPI-SDFR-AT-0091</strain>
    </source>
</reference>
<accession>A0A9P9H215</accession>